<proteinExistence type="predicted"/>
<sequence>MADVNLHALGEEFQQLRQKSGKDLSEQDQERKQQVMNSIVEQLGLPGTPAADLLSTLGKPDEMVPLLQYDNDQQVSAQVMPGPVLDGQQAASTVRPPYYFVYYCRGKHDHYYFKIDSVKETVITSDWRH</sequence>
<dbReference type="Proteomes" id="UP000193560">
    <property type="component" value="Unassembled WGS sequence"/>
</dbReference>
<organism evidence="1 2">
    <name type="scientific">Absidia repens</name>
    <dbReference type="NCBI Taxonomy" id="90262"/>
    <lineage>
        <taxon>Eukaryota</taxon>
        <taxon>Fungi</taxon>
        <taxon>Fungi incertae sedis</taxon>
        <taxon>Mucoromycota</taxon>
        <taxon>Mucoromycotina</taxon>
        <taxon>Mucoromycetes</taxon>
        <taxon>Mucorales</taxon>
        <taxon>Cunninghamellaceae</taxon>
        <taxon>Absidia</taxon>
    </lineage>
</organism>
<dbReference type="AlphaFoldDB" id="A0A1X2IDB6"/>
<gene>
    <name evidence="1" type="ORF">BCR42DRAFT_417001</name>
</gene>
<evidence type="ECO:0000313" key="1">
    <source>
        <dbReference type="EMBL" id="ORZ14483.1"/>
    </source>
</evidence>
<dbReference type="EMBL" id="MCGE01000014">
    <property type="protein sequence ID" value="ORZ14483.1"/>
    <property type="molecule type" value="Genomic_DNA"/>
</dbReference>
<reference evidence="1 2" key="1">
    <citation type="submission" date="2016-07" db="EMBL/GenBank/DDBJ databases">
        <title>Pervasive Adenine N6-methylation of Active Genes in Fungi.</title>
        <authorList>
            <consortium name="DOE Joint Genome Institute"/>
            <person name="Mondo S.J."/>
            <person name="Dannebaum R.O."/>
            <person name="Kuo R.C."/>
            <person name="Labutti K."/>
            <person name="Haridas S."/>
            <person name="Kuo A."/>
            <person name="Salamov A."/>
            <person name="Ahrendt S.R."/>
            <person name="Lipzen A."/>
            <person name="Sullivan W."/>
            <person name="Andreopoulos W.B."/>
            <person name="Clum A."/>
            <person name="Lindquist E."/>
            <person name="Daum C."/>
            <person name="Ramamoorthy G.K."/>
            <person name="Gryganskyi A."/>
            <person name="Culley D."/>
            <person name="Magnuson J.K."/>
            <person name="James T.Y."/>
            <person name="O'Malley M.A."/>
            <person name="Stajich J.E."/>
            <person name="Spatafora J.W."/>
            <person name="Visel A."/>
            <person name="Grigoriev I.V."/>
        </authorList>
    </citation>
    <scope>NUCLEOTIDE SEQUENCE [LARGE SCALE GENOMIC DNA]</scope>
    <source>
        <strain evidence="1 2">NRRL 1336</strain>
    </source>
</reference>
<name>A0A1X2IDB6_9FUNG</name>
<evidence type="ECO:0000313" key="2">
    <source>
        <dbReference type="Proteomes" id="UP000193560"/>
    </source>
</evidence>
<dbReference type="OrthoDB" id="5580129at2759"/>
<keyword evidence="2" id="KW-1185">Reference proteome</keyword>
<protein>
    <submittedName>
        <fullName evidence="1">Uncharacterized protein</fullName>
    </submittedName>
</protein>
<accession>A0A1X2IDB6</accession>
<comment type="caution">
    <text evidence="1">The sequence shown here is derived from an EMBL/GenBank/DDBJ whole genome shotgun (WGS) entry which is preliminary data.</text>
</comment>